<name>X0T2J4_9ZZZZ</name>
<dbReference type="EMBL" id="BARS01004653">
    <property type="protein sequence ID" value="GAF81551.1"/>
    <property type="molecule type" value="Genomic_DNA"/>
</dbReference>
<dbReference type="Gene3D" id="3.40.50.150">
    <property type="entry name" value="Vaccinia Virus protein VP39"/>
    <property type="match status" value="1"/>
</dbReference>
<comment type="caution">
    <text evidence="2">The sequence shown here is derived from an EMBL/GenBank/DDBJ whole genome shotgun (WGS) entry which is preliminary data.</text>
</comment>
<proteinExistence type="predicted"/>
<gene>
    <name evidence="2" type="ORF">S01H1_09105</name>
</gene>
<dbReference type="GO" id="GO:0008171">
    <property type="term" value="F:O-methyltransferase activity"/>
    <property type="evidence" value="ECO:0007669"/>
    <property type="project" value="TreeGrafter"/>
</dbReference>
<dbReference type="PANTHER" id="PTHR36973">
    <property type="entry name" value="SLL1456 PROTEIN-RELATED"/>
    <property type="match status" value="1"/>
</dbReference>
<dbReference type="NCBIfam" id="TIGR01444">
    <property type="entry name" value="fkbM_fam"/>
    <property type="match status" value="1"/>
</dbReference>
<organism evidence="2">
    <name type="scientific">marine sediment metagenome</name>
    <dbReference type="NCBI Taxonomy" id="412755"/>
    <lineage>
        <taxon>unclassified sequences</taxon>
        <taxon>metagenomes</taxon>
        <taxon>ecological metagenomes</taxon>
    </lineage>
</organism>
<dbReference type="InterPro" id="IPR029063">
    <property type="entry name" value="SAM-dependent_MTases_sf"/>
</dbReference>
<accession>X0T2J4</accession>
<feature type="domain" description="Methyltransferase FkbM" evidence="1">
    <location>
        <begin position="57"/>
        <end position="213"/>
    </location>
</feature>
<protein>
    <recommendedName>
        <fullName evidence="1">Methyltransferase FkbM domain-containing protein</fullName>
    </recommendedName>
</protein>
<dbReference type="InterPro" id="IPR006342">
    <property type="entry name" value="FkbM_mtfrase"/>
</dbReference>
<dbReference type="PANTHER" id="PTHR36973:SF4">
    <property type="entry name" value="NODULATION PROTEIN"/>
    <property type="match status" value="1"/>
</dbReference>
<dbReference type="SUPFAM" id="SSF53335">
    <property type="entry name" value="S-adenosyl-L-methionine-dependent methyltransferases"/>
    <property type="match status" value="1"/>
</dbReference>
<sequence>MLKKIEGKIINMFKIKLIKKTFLYDVINRLLDKVKPNGISKYEIKKLLKKEKPVILEIGAHDGADTIAFLQIIKKVKLYCIEPNPEAISKFKERILELRKRKRKIDCSLFEIAISDKNGNVEFYLTSKNEYSAQATLKKPKEVSNQSQNIWENGKTIIVKTKKLDDWVKEQQIKEIDFIWADVEGAEKELIKGGLKTLNEKTRYFYTEFENKGNFKDRLDLNGILELLPNFKLLKIYENNALLKNIKLKNSP</sequence>
<evidence type="ECO:0000259" key="1">
    <source>
        <dbReference type="Pfam" id="PF05050"/>
    </source>
</evidence>
<dbReference type="Pfam" id="PF05050">
    <property type="entry name" value="Methyltransf_21"/>
    <property type="match status" value="1"/>
</dbReference>
<dbReference type="AlphaFoldDB" id="X0T2J4"/>
<reference evidence="2" key="1">
    <citation type="journal article" date="2014" name="Front. Microbiol.">
        <title>High frequency of phylogenetically diverse reductive dehalogenase-homologous genes in deep subseafloor sedimentary metagenomes.</title>
        <authorList>
            <person name="Kawai M."/>
            <person name="Futagami T."/>
            <person name="Toyoda A."/>
            <person name="Takaki Y."/>
            <person name="Nishi S."/>
            <person name="Hori S."/>
            <person name="Arai W."/>
            <person name="Tsubouchi T."/>
            <person name="Morono Y."/>
            <person name="Uchiyama I."/>
            <person name="Ito T."/>
            <person name="Fujiyama A."/>
            <person name="Inagaki F."/>
            <person name="Takami H."/>
        </authorList>
    </citation>
    <scope>NUCLEOTIDE SEQUENCE</scope>
    <source>
        <strain evidence="2">Expedition CK06-06</strain>
    </source>
</reference>
<evidence type="ECO:0000313" key="2">
    <source>
        <dbReference type="EMBL" id="GAF81551.1"/>
    </source>
</evidence>
<dbReference type="InterPro" id="IPR053188">
    <property type="entry name" value="FkbM_Methyltransferase"/>
</dbReference>